<gene>
    <name evidence="2" type="ORF">ASZ90_009799</name>
</gene>
<evidence type="ECO:0000313" key="2">
    <source>
        <dbReference type="EMBL" id="KUG20468.1"/>
    </source>
</evidence>
<protein>
    <submittedName>
        <fullName evidence="2">Uncharacterized protein</fullName>
    </submittedName>
</protein>
<proteinExistence type="predicted"/>
<comment type="caution">
    <text evidence="2">The sequence shown here is derived from an EMBL/GenBank/DDBJ whole genome shotgun (WGS) entry which is preliminary data.</text>
</comment>
<feature type="region of interest" description="Disordered" evidence="1">
    <location>
        <begin position="1"/>
        <end position="20"/>
    </location>
</feature>
<evidence type="ECO:0000256" key="1">
    <source>
        <dbReference type="SAM" id="MobiDB-lite"/>
    </source>
</evidence>
<dbReference type="EMBL" id="LNQE01001188">
    <property type="protein sequence ID" value="KUG20468.1"/>
    <property type="molecule type" value="Genomic_DNA"/>
</dbReference>
<accession>A0A0W8FHZ5</accession>
<reference evidence="2" key="1">
    <citation type="journal article" date="2015" name="Proc. Natl. Acad. Sci. U.S.A.">
        <title>Networks of energetic and metabolic interactions define dynamics in microbial communities.</title>
        <authorList>
            <person name="Embree M."/>
            <person name="Liu J.K."/>
            <person name="Al-Bassam M.M."/>
            <person name="Zengler K."/>
        </authorList>
    </citation>
    <scope>NUCLEOTIDE SEQUENCE</scope>
</reference>
<name>A0A0W8FHZ5_9ZZZZ</name>
<dbReference type="AlphaFoldDB" id="A0A0W8FHZ5"/>
<organism evidence="2">
    <name type="scientific">hydrocarbon metagenome</name>
    <dbReference type="NCBI Taxonomy" id="938273"/>
    <lineage>
        <taxon>unclassified sequences</taxon>
        <taxon>metagenomes</taxon>
        <taxon>ecological metagenomes</taxon>
    </lineage>
</organism>
<sequence length="52" mass="5853">MIDTPDWVFSDYPGPPEQDSRVKQLRDACIKCIGIPHESLRHGVLHSCSGYP</sequence>